<feature type="transmembrane region" description="Helical" evidence="12">
    <location>
        <begin position="137"/>
        <end position="158"/>
    </location>
</feature>
<comment type="subcellular location">
    <subcellularLocation>
        <location evidence="2">Membrane</location>
        <topology evidence="2">Multi-pass membrane protein</topology>
    </subcellularLocation>
</comment>
<keyword evidence="11 12" id="KW-0472">Membrane</keyword>
<keyword evidence="8" id="KW-0862">Zinc</keyword>
<feature type="transmembrane region" description="Helical" evidence="12">
    <location>
        <begin position="25"/>
        <end position="47"/>
    </location>
</feature>
<sequence length="280" mass="30963">MDNNVHAEHQNYVPPELSPKKKKGLAGVIAVIIGLLVKFKAGLLLVLPKLKFVFVLLKLGKFGTTAFSMLITIVIYARIFGWMYAVGFVALLFAHEMGHYIMAKWVGLPVSGPIFIPFVGALIQLKEPPVNAKMDAQVGYAGPFAGSLAAGLLFLFYLATGSKLVLALSYTGFFLNLFNLIPVHPLDGGRVTTAISPYLWLIGIPILIYFTITSFNPILVLIIILGGIQIYKHWKGTDKEFYEVSPETRNIFAVLYFGLLAGLGSGVWYTLQILETYRRF</sequence>
<keyword evidence="15" id="KW-1185">Reference proteome</keyword>
<dbReference type="PATRIC" id="fig|476652.3.peg.580"/>
<dbReference type="Proteomes" id="UP000036356">
    <property type="component" value="Unassembled WGS sequence"/>
</dbReference>
<evidence type="ECO:0000313" key="15">
    <source>
        <dbReference type="Proteomes" id="UP000036356"/>
    </source>
</evidence>
<evidence type="ECO:0000256" key="2">
    <source>
        <dbReference type="ARBA" id="ARBA00004141"/>
    </source>
</evidence>
<keyword evidence="4" id="KW-0645">Protease</keyword>
<feature type="transmembrane region" description="Helical" evidence="12">
    <location>
        <begin position="165"/>
        <end position="186"/>
    </location>
</feature>
<dbReference type="GO" id="GO:0046872">
    <property type="term" value="F:metal ion binding"/>
    <property type="evidence" value="ECO:0007669"/>
    <property type="project" value="UniProtKB-KW"/>
</dbReference>
<comment type="caution">
    <text evidence="14">The sequence shown here is derived from an EMBL/GenBank/DDBJ whole genome shotgun (WGS) entry which is preliminary data.</text>
</comment>
<dbReference type="GO" id="GO:0008237">
    <property type="term" value="F:metallopeptidase activity"/>
    <property type="evidence" value="ECO:0007669"/>
    <property type="project" value="UniProtKB-KW"/>
</dbReference>
<evidence type="ECO:0000256" key="11">
    <source>
        <dbReference type="ARBA" id="ARBA00023136"/>
    </source>
</evidence>
<feature type="transmembrane region" description="Helical" evidence="12">
    <location>
        <begin position="251"/>
        <end position="271"/>
    </location>
</feature>
<keyword evidence="5 12" id="KW-0812">Transmembrane</keyword>
<dbReference type="AlphaFoldDB" id="A0A0J1FWJ4"/>
<dbReference type="PANTHER" id="PTHR39188">
    <property type="entry name" value="MEMBRANE-ASSOCIATED ZINC METALLOPROTEASE M50B"/>
    <property type="match status" value="1"/>
</dbReference>
<dbReference type="InterPro" id="IPR008915">
    <property type="entry name" value="Peptidase_M50"/>
</dbReference>
<feature type="transmembrane region" description="Helical" evidence="12">
    <location>
        <begin position="105"/>
        <end position="125"/>
    </location>
</feature>
<evidence type="ECO:0000256" key="3">
    <source>
        <dbReference type="ARBA" id="ARBA00007931"/>
    </source>
</evidence>
<dbReference type="GO" id="GO:0016020">
    <property type="term" value="C:membrane"/>
    <property type="evidence" value="ECO:0007669"/>
    <property type="project" value="UniProtKB-SubCell"/>
</dbReference>
<evidence type="ECO:0000256" key="5">
    <source>
        <dbReference type="ARBA" id="ARBA00022692"/>
    </source>
</evidence>
<reference evidence="14 15" key="1">
    <citation type="submission" date="2015-06" db="EMBL/GenBank/DDBJ databases">
        <title>Draft genome of the moderately acidophilic sulfate reducer Candidatus Desulfosporosinus acididurans strain M1.</title>
        <authorList>
            <person name="Poehlein A."/>
            <person name="Petzsch P."/>
            <person name="Johnson B.D."/>
            <person name="Schloemann M."/>
            <person name="Daniel R."/>
            <person name="Muehling M."/>
        </authorList>
    </citation>
    <scope>NUCLEOTIDE SEQUENCE [LARGE SCALE GENOMIC DNA]</scope>
    <source>
        <strain evidence="14 15">M1</strain>
    </source>
</reference>
<accession>A0A0J1FWJ4</accession>
<evidence type="ECO:0000313" key="14">
    <source>
        <dbReference type="EMBL" id="KLU67358.1"/>
    </source>
</evidence>
<organism evidence="14 15">
    <name type="scientific">Desulfosporosinus acididurans</name>
    <dbReference type="NCBI Taxonomy" id="476652"/>
    <lineage>
        <taxon>Bacteria</taxon>
        <taxon>Bacillati</taxon>
        <taxon>Bacillota</taxon>
        <taxon>Clostridia</taxon>
        <taxon>Eubacteriales</taxon>
        <taxon>Desulfitobacteriaceae</taxon>
        <taxon>Desulfosporosinus</taxon>
    </lineage>
</organism>
<evidence type="ECO:0000256" key="1">
    <source>
        <dbReference type="ARBA" id="ARBA00001947"/>
    </source>
</evidence>
<keyword evidence="6" id="KW-0479">Metal-binding</keyword>
<feature type="transmembrane region" description="Helical" evidence="12">
    <location>
        <begin position="198"/>
        <end position="231"/>
    </location>
</feature>
<name>A0A0J1FWJ4_9FIRM</name>
<comment type="cofactor">
    <cofactor evidence="1">
        <name>Zn(2+)</name>
        <dbReference type="ChEBI" id="CHEBI:29105"/>
    </cofactor>
</comment>
<evidence type="ECO:0000256" key="12">
    <source>
        <dbReference type="SAM" id="Phobius"/>
    </source>
</evidence>
<keyword evidence="10" id="KW-0482">Metalloprotease</keyword>
<evidence type="ECO:0000256" key="9">
    <source>
        <dbReference type="ARBA" id="ARBA00022989"/>
    </source>
</evidence>
<evidence type="ECO:0000256" key="8">
    <source>
        <dbReference type="ARBA" id="ARBA00022833"/>
    </source>
</evidence>
<keyword evidence="9 12" id="KW-1133">Transmembrane helix</keyword>
<dbReference type="RefSeq" id="WP_047808510.1">
    <property type="nucleotide sequence ID" value="NZ_LDZY01000002.1"/>
</dbReference>
<gene>
    <name evidence="14" type="ORF">DEAC_c05700</name>
</gene>
<feature type="transmembrane region" description="Helical" evidence="12">
    <location>
        <begin position="67"/>
        <end position="93"/>
    </location>
</feature>
<keyword evidence="7" id="KW-0378">Hydrolase</keyword>
<dbReference type="Pfam" id="PF02163">
    <property type="entry name" value="Peptidase_M50"/>
    <property type="match status" value="1"/>
</dbReference>
<dbReference type="CDD" id="cd06160">
    <property type="entry name" value="S2P-M50_like_2"/>
    <property type="match status" value="1"/>
</dbReference>
<protein>
    <submittedName>
        <fullName evidence="14">Peptidase family M50</fullName>
    </submittedName>
</protein>
<comment type="similarity">
    <text evidence="3">Belongs to the peptidase M50B family.</text>
</comment>
<dbReference type="EMBL" id="LDZY01000002">
    <property type="protein sequence ID" value="KLU67358.1"/>
    <property type="molecule type" value="Genomic_DNA"/>
</dbReference>
<evidence type="ECO:0000259" key="13">
    <source>
        <dbReference type="Pfam" id="PF02163"/>
    </source>
</evidence>
<evidence type="ECO:0000256" key="10">
    <source>
        <dbReference type="ARBA" id="ARBA00023049"/>
    </source>
</evidence>
<evidence type="ECO:0000256" key="6">
    <source>
        <dbReference type="ARBA" id="ARBA00022723"/>
    </source>
</evidence>
<dbReference type="GO" id="GO:0006508">
    <property type="term" value="P:proteolysis"/>
    <property type="evidence" value="ECO:0007669"/>
    <property type="project" value="UniProtKB-KW"/>
</dbReference>
<proteinExistence type="inferred from homology"/>
<dbReference type="PANTHER" id="PTHR39188:SF3">
    <property type="entry name" value="STAGE IV SPORULATION PROTEIN FB"/>
    <property type="match status" value="1"/>
</dbReference>
<evidence type="ECO:0000256" key="7">
    <source>
        <dbReference type="ARBA" id="ARBA00022801"/>
    </source>
</evidence>
<evidence type="ECO:0000256" key="4">
    <source>
        <dbReference type="ARBA" id="ARBA00022670"/>
    </source>
</evidence>
<feature type="domain" description="Peptidase M50" evidence="13">
    <location>
        <begin position="84"/>
        <end position="158"/>
    </location>
</feature>